<dbReference type="CDD" id="cd03357">
    <property type="entry name" value="LbH_MAT_GAT"/>
    <property type="match status" value="1"/>
</dbReference>
<proteinExistence type="inferred from homology"/>
<comment type="similarity">
    <text evidence="1">Belongs to the transferase hexapeptide repeat family.</text>
</comment>
<comment type="caution">
    <text evidence="6">The sequence shown here is derived from an EMBL/GenBank/DDBJ whole genome shotgun (WGS) entry which is preliminary data.</text>
</comment>
<dbReference type="InterPro" id="IPR024688">
    <property type="entry name" value="Mac_dom"/>
</dbReference>
<evidence type="ECO:0000256" key="1">
    <source>
        <dbReference type="ARBA" id="ARBA00007274"/>
    </source>
</evidence>
<evidence type="ECO:0000313" key="6">
    <source>
        <dbReference type="EMBL" id="MBK1826596.1"/>
    </source>
</evidence>
<accession>A0A934RDI8</accession>
<organism evidence="6 7">
    <name type="scientific">Haloferula rosea</name>
    <dbReference type="NCBI Taxonomy" id="490093"/>
    <lineage>
        <taxon>Bacteria</taxon>
        <taxon>Pseudomonadati</taxon>
        <taxon>Verrucomicrobiota</taxon>
        <taxon>Verrucomicrobiia</taxon>
        <taxon>Verrucomicrobiales</taxon>
        <taxon>Verrucomicrobiaceae</taxon>
        <taxon>Haloferula</taxon>
    </lineage>
</organism>
<dbReference type="PANTHER" id="PTHR23416:SF23">
    <property type="entry name" value="ACETYLTRANSFERASE C18B11.09C-RELATED"/>
    <property type="match status" value="1"/>
</dbReference>
<feature type="domain" description="Maltose/galactoside acetyltransferase" evidence="5">
    <location>
        <begin position="2"/>
        <end position="51"/>
    </location>
</feature>
<dbReference type="InterPro" id="IPR011004">
    <property type="entry name" value="Trimer_LpxA-like_sf"/>
</dbReference>
<evidence type="ECO:0000259" key="5">
    <source>
        <dbReference type="SMART" id="SM01266"/>
    </source>
</evidence>
<dbReference type="AlphaFoldDB" id="A0A934RDI8"/>
<dbReference type="PANTHER" id="PTHR23416">
    <property type="entry name" value="SIALIC ACID SYNTHASE-RELATED"/>
    <property type="match status" value="1"/>
</dbReference>
<dbReference type="Pfam" id="PF00132">
    <property type="entry name" value="Hexapep"/>
    <property type="match status" value="1"/>
</dbReference>
<dbReference type="Gene3D" id="2.160.10.10">
    <property type="entry name" value="Hexapeptide repeat proteins"/>
    <property type="match status" value="1"/>
</dbReference>
<dbReference type="GO" id="GO:0016407">
    <property type="term" value="F:acetyltransferase activity"/>
    <property type="evidence" value="ECO:0007669"/>
    <property type="project" value="InterPro"/>
</dbReference>
<dbReference type="EMBL" id="JAENII010000004">
    <property type="protein sequence ID" value="MBK1826596.1"/>
    <property type="molecule type" value="Genomic_DNA"/>
</dbReference>
<evidence type="ECO:0000313" key="7">
    <source>
        <dbReference type="Proteomes" id="UP000658278"/>
    </source>
</evidence>
<gene>
    <name evidence="6" type="ORF">JIN81_06175</name>
</gene>
<dbReference type="InterPro" id="IPR001451">
    <property type="entry name" value="Hexapep"/>
</dbReference>
<evidence type="ECO:0000256" key="4">
    <source>
        <dbReference type="ARBA" id="ARBA00023315"/>
    </source>
</evidence>
<protein>
    <submittedName>
        <fullName evidence="6">Sugar O-acetyltransferase</fullName>
    </submittedName>
</protein>
<dbReference type="Proteomes" id="UP000658278">
    <property type="component" value="Unassembled WGS sequence"/>
</dbReference>
<keyword evidence="3" id="KW-0677">Repeat</keyword>
<dbReference type="InterPro" id="IPR018357">
    <property type="entry name" value="Hexapep_transf_CS"/>
</dbReference>
<dbReference type="SMART" id="SM01266">
    <property type="entry name" value="Mac"/>
    <property type="match status" value="1"/>
</dbReference>
<keyword evidence="7" id="KW-1185">Reference proteome</keyword>
<dbReference type="Pfam" id="PF12464">
    <property type="entry name" value="Mac"/>
    <property type="match status" value="1"/>
</dbReference>
<sequence length="186" mass="19940">MMLAGEEYHPRDPELIALYWRAAETLERFNGSAGSKDRMEILRSLMAGIAEDAWIEPPFSCEYGRHFTIGERSYLNVDCFIQDCAEVRIGSDVLIGPGVRLCTASHPLDPGQRVVPSTGPDHAPYRTFASPITVGDRVWIGASVTVLGGVTLGEGSVIGAGSVVTRDIPPGMLATGVPARVTRAVT</sequence>
<evidence type="ECO:0000256" key="3">
    <source>
        <dbReference type="ARBA" id="ARBA00022737"/>
    </source>
</evidence>
<dbReference type="PROSITE" id="PS00101">
    <property type="entry name" value="HEXAPEP_TRANSFERASES"/>
    <property type="match status" value="1"/>
</dbReference>
<dbReference type="SUPFAM" id="SSF51161">
    <property type="entry name" value="Trimeric LpxA-like enzymes"/>
    <property type="match status" value="1"/>
</dbReference>
<keyword evidence="2" id="KW-0808">Transferase</keyword>
<keyword evidence="4" id="KW-0012">Acyltransferase</keyword>
<dbReference type="GO" id="GO:0008374">
    <property type="term" value="F:O-acyltransferase activity"/>
    <property type="evidence" value="ECO:0007669"/>
    <property type="project" value="TreeGrafter"/>
</dbReference>
<reference evidence="6" key="1">
    <citation type="submission" date="2021-01" db="EMBL/GenBank/DDBJ databases">
        <title>Modified the classification status of verrucomicrobia.</title>
        <authorList>
            <person name="Feng X."/>
        </authorList>
    </citation>
    <scope>NUCLEOTIDE SEQUENCE</scope>
    <source>
        <strain evidence="6">KCTC 22201</strain>
    </source>
</reference>
<dbReference type="InterPro" id="IPR051159">
    <property type="entry name" value="Hexapeptide_acetyltransf"/>
</dbReference>
<evidence type="ECO:0000256" key="2">
    <source>
        <dbReference type="ARBA" id="ARBA00022679"/>
    </source>
</evidence>
<dbReference type="RefSeq" id="WP_200277732.1">
    <property type="nucleotide sequence ID" value="NZ_JAENII010000004.1"/>
</dbReference>
<name>A0A934RDI8_9BACT</name>